<evidence type="ECO:0000313" key="3">
    <source>
        <dbReference type="EMBL" id="MFB9952082.1"/>
    </source>
</evidence>
<keyword evidence="4" id="KW-1185">Reference proteome</keyword>
<evidence type="ECO:0000313" key="4">
    <source>
        <dbReference type="Proteomes" id="UP001589692"/>
    </source>
</evidence>
<proteinExistence type="predicted"/>
<gene>
    <name evidence="3" type="ORF">ACFFP0_24805</name>
</gene>
<keyword evidence="2" id="KW-1133">Transmembrane helix</keyword>
<feature type="transmembrane region" description="Helical" evidence="2">
    <location>
        <begin position="28"/>
        <end position="51"/>
    </location>
</feature>
<name>A0ABV6AN80_9HYPH</name>
<feature type="coiled-coil region" evidence="1">
    <location>
        <begin position="1"/>
        <end position="31"/>
    </location>
</feature>
<organism evidence="3 4">
    <name type="scientific">Rhizobium puerariae</name>
    <dbReference type="NCBI Taxonomy" id="1585791"/>
    <lineage>
        <taxon>Bacteria</taxon>
        <taxon>Pseudomonadati</taxon>
        <taxon>Pseudomonadota</taxon>
        <taxon>Alphaproteobacteria</taxon>
        <taxon>Hyphomicrobiales</taxon>
        <taxon>Rhizobiaceae</taxon>
        <taxon>Rhizobium/Agrobacterium group</taxon>
        <taxon>Rhizobium</taxon>
    </lineage>
</organism>
<dbReference type="RefSeq" id="WP_377264899.1">
    <property type="nucleotide sequence ID" value="NZ_JBHMAA010000032.1"/>
</dbReference>
<dbReference type="EMBL" id="JBHMAA010000032">
    <property type="protein sequence ID" value="MFB9952082.1"/>
    <property type="molecule type" value="Genomic_DNA"/>
</dbReference>
<evidence type="ECO:0000256" key="2">
    <source>
        <dbReference type="SAM" id="Phobius"/>
    </source>
</evidence>
<reference evidence="3 4" key="1">
    <citation type="submission" date="2024-09" db="EMBL/GenBank/DDBJ databases">
        <authorList>
            <person name="Sun Q."/>
            <person name="Mori K."/>
        </authorList>
    </citation>
    <scope>NUCLEOTIDE SEQUENCE [LARGE SCALE GENOMIC DNA]</scope>
    <source>
        <strain evidence="3 4">TBRC 4938</strain>
    </source>
</reference>
<comment type="caution">
    <text evidence="3">The sequence shown here is derived from an EMBL/GenBank/DDBJ whole genome shotgun (WGS) entry which is preliminary data.</text>
</comment>
<keyword evidence="1" id="KW-0175">Coiled coil</keyword>
<protein>
    <submittedName>
        <fullName evidence="3">Uncharacterized protein</fullName>
    </submittedName>
</protein>
<evidence type="ECO:0000256" key="1">
    <source>
        <dbReference type="SAM" id="Coils"/>
    </source>
</evidence>
<keyword evidence="2" id="KW-0812">Transmembrane</keyword>
<dbReference type="Proteomes" id="UP001589692">
    <property type="component" value="Unassembled WGS sequence"/>
</dbReference>
<sequence>MKDALSALDRAREINARMEAKRAEAINLINQAVALILVLCTVGFSAIAFGIPEQQRLDRINQEIAYHD</sequence>
<accession>A0ABV6AN80</accession>
<keyword evidence="2" id="KW-0472">Membrane</keyword>